<evidence type="ECO:0000313" key="2">
    <source>
        <dbReference type="Proteomes" id="UP001302719"/>
    </source>
</evidence>
<dbReference type="AlphaFoldDB" id="A0AA96GD15"/>
<reference evidence="1 2" key="1">
    <citation type="submission" date="2023-01" db="EMBL/GenBank/DDBJ databases">
        <title>Cultivation and genomic characterization of new, ubiquitous marine nitrite-oxidizing bacteria from the Nitrospirales.</title>
        <authorList>
            <person name="Mueller A.J."/>
            <person name="Daebeler A."/>
            <person name="Herbold C.W."/>
            <person name="Kirkegaard R.H."/>
            <person name="Daims H."/>
        </authorList>
    </citation>
    <scope>NUCLEOTIDE SEQUENCE [LARGE SCALE GENOMIC DNA]</scope>
    <source>
        <strain evidence="1 2">VA</strain>
    </source>
</reference>
<proteinExistence type="predicted"/>
<dbReference type="Pfam" id="PF11249">
    <property type="entry name" value="DUF3047"/>
    <property type="match status" value="1"/>
</dbReference>
<accession>A0AA96GD15</accession>
<protein>
    <submittedName>
        <fullName evidence="1">DUF3047 domain-containing protein</fullName>
    </submittedName>
</protein>
<name>A0AA96GD15_9BACT</name>
<dbReference type="EMBL" id="CP116967">
    <property type="protein sequence ID" value="WNM59573.1"/>
    <property type="molecule type" value="Genomic_DNA"/>
</dbReference>
<sequence length="215" mass="23793">MKVWEGIGQVQVVQEDHRKVLRLETEQGCISLFRSLTVNLEANPIVSWEWSVLTLPSAAASGQSSRDNLGAALYLVFSSREAPSRKTILGYIWDNARPVGTIFVRPKDPSVHYVVVRSGPSQLGKWFTEERNVLADYRSIFGEEPSILEGMSLVVDSDQPGSKTASLFGPIAFHSEFTLARKIQDQGDEQSQGTSKDKLLGALLMYLGLQHSGRN</sequence>
<dbReference type="KEGG" id="nall:PP769_07395"/>
<organism evidence="1 2">
    <name type="scientific">Candidatus Nitrospira allomarina</name>
    <dbReference type="NCBI Taxonomy" id="3020900"/>
    <lineage>
        <taxon>Bacteria</taxon>
        <taxon>Pseudomonadati</taxon>
        <taxon>Nitrospirota</taxon>
        <taxon>Nitrospiria</taxon>
        <taxon>Nitrospirales</taxon>
        <taxon>Nitrospiraceae</taxon>
        <taxon>Nitrospira</taxon>
    </lineage>
</organism>
<dbReference type="RefSeq" id="WP_312646348.1">
    <property type="nucleotide sequence ID" value="NZ_CP116967.1"/>
</dbReference>
<dbReference type="Proteomes" id="UP001302719">
    <property type="component" value="Chromosome"/>
</dbReference>
<keyword evidence="2" id="KW-1185">Reference proteome</keyword>
<evidence type="ECO:0000313" key="1">
    <source>
        <dbReference type="EMBL" id="WNM59573.1"/>
    </source>
</evidence>
<dbReference type="InterPro" id="IPR021409">
    <property type="entry name" value="DUF3047"/>
</dbReference>
<gene>
    <name evidence="1" type="ORF">PP769_07395</name>
</gene>